<organism evidence="1 2">
    <name type="scientific">Acanthamoeba castellanii (strain ATCC 30010 / Neff)</name>
    <dbReference type="NCBI Taxonomy" id="1257118"/>
    <lineage>
        <taxon>Eukaryota</taxon>
        <taxon>Amoebozoa</taxon>
        <taxon>Discosea</taxon>
        <taxon>Longamoebia</taxon>
        <taxon>Centramoebida</taxon>
        <taxon>Acanthamoebidae</taxon>
        <taxon>Acanthamoeba</taxon>
    </lineage>
</organism>
<reference evidence="1 2" key="1">
    <citation type="journal article" date="2013" name="Genome Biol.">
        <title>Genome of Acanthamoeba castellanii highlights extensive lateral gene transfer and early evolution of tyrosine kinase signaling.</title>
        <authorList>
            <person name="Clarke M."/>
            <person name="Lohan A.J."/>
            <person name="Liu B."/>
            <person name="Lagkouvardos I."/>
            <person name="Roy S."/>
            <person name="Zafar N."/>
            <person name="Bertelli C."/>
            <person name="Schilde C."/>
            <person name="Kianianmomeni A."/>
            <person name="Burglin T.R."/>
            <person name="Frech C."/>
            <person name="Turcotte B."/>
            <person name="Kopec K.O."/>
            <person name="Synnott J.M."/>
            <person name="Choo C."/>
            <person name="Paponov I."/>
            <person name="Finkler A."/>
            <person name="Soon Heng Tan C."/>
            <person name="Hutchins A.P."/>
            <person name="Weinmeier T."/>
            <person name="Rattei T."/>
            <person name="Chu J.S."/>
            <person name="Gimenez G."/>
            <person name="Irimia M."/>
            <person name="Rigden D.J."/>
            <person name="Fitzpatrick D.A."/>
            <person name="Lorenzo-Morales J."/>
            <person name="Bateman A."/>
            <person name="Chiu C.H."/>
            <person name="Tang P."/>
            <person name="Hegemann P."/>
            <person name="Fromm H."/>
            <person name="Raoult D."/>
            <person name="Greub G."/>
            <person name="Miranda-Saavedra D."/>
            <person name="Chen N."/>
            <person name="Nash P."/>
            <person name="Ginger M.L."/>
            <person name="Horn M."/>
            <person name="Schaap P."/>
            <person name="Caler L."/>
            <person name="Loftus B."/>
        </authorList>
    </citation>
    <scope>NUCLEOTIDE SEQUENCE [LARGE SCALE GENOMIC DNA]</scope>
    <source>
        <strain evidence="1 2">Neff</strain>
    </source>
</reference>
<proteinExistence type="predicted"/>
<dbReference type="VEuPathDB" id="AmoebaDB:ACA1_123790"/>
<evidence type="ECO:0000313" key="2">
    <source>
        <dbReference type="Proteomes" id="UP000011083"/>
    </source>
</evidence>
<dbReference type="RefSeq" id="XP_004353388.1">
    <property type="nucleotide sequence ID" value="XM_004353336.1"/>
</dbReference>
<accession>L8HFA9</accession>
<feature type="non-terminal residue" evidence="1">
    <location>
        <position position="1"/>
    </location>
</feature>
<dbReference type="EMBL" id="KB007843">
    <property type="protein sequence ID" value="ELR23860.1"/>
    <property type="molecule type" value="Genomic_DNA"/>
</dbReference>
<dbReference type="Gene3D" id="3.30.450.20">
    <property type="entry name" value="PAS domain"/>
    <property type="match status" value="1"/>
</dbReference>
<gene>
    <name evidence="1" type="ORF">ACA1_123790</name>
</gene>
<evidence type="ECO:0000313" key="1">
    <source>
        <dbReference type="EMBL" id="ELR23860.1"/>
    </source>
</evidence>
<dbReference type="GeneID" id="14924856"/>
<keyword evidence="2" id="KW-1185">Reference proteome</keyword>
<dbReference type="Proteomes" id="UP000011083">
    <property type="component" value="Unassembled WGS sequence"/>
</dbReference>
<dbReference type="InterPro" id="IPR035965">
    <property type="entry name" value="PAS-like_dom_sf"/>
</dbReference>
<sequence>CAGLKRQLDSLGTVTAERSPPELLTRAALPSLRDHITLSDGLSRTRFGSLFPFLSSYDLDSMPFVIDDLCKPIVLVRVIDPRLMFRPMPVMVYGSQAFCDLTQYHLGFMVMKIFLASPANIDLISRHMQSNRSVLGVGEILHMLSTLRAKDGTLYTAHMRNQPFFDSNGKVRATH</sequence>
<dbReference type="SUPFAM" id="SSF55785">
    <property type="entry name" value="PYP-like sensor domain (PAS domain)"/>
    <property type="match status" value="1"/>
</dbReference>
<protein>
    <submittedName>
        <fullName evidence="1">Uncharacterized protein</fullName>
    </submittedName>
</protein>
<name>L8HFA9_ACACF</name>
<dbReference type="AlphaFoldDB" id="L8HFA9"/>
<dbReference type="KEGG" id="acan:ACA1_123790"/>